<gene>
    <name evidence="1" type="ORF">DFH08DRAFT_884071</name>
</gene>
<dbReference type="SMART" id="SM00855">
    <property type="entry name" value="PGAM"/>
    <property type="match status" value="1"/>
</dbReference>
<dbReference type="Proteomes" id="UP001218218">
    <property type="component" value="Unassembled WGS sequence"/>
</dbReference>
<protein>
    <submittedName>
        <fullName evidence="1">Histidine phosphatase superfamily</fullName>
    </submittedName>
</protein>
<dbReference type="PANTHER" id="PTHR48100">
    <property type="entry name" value="BROAD-SPECIFICITY PHOSPHATASE YOR283W-RELATED"/>
    <property type="match status" value="1"/>
</dbReference>
<dbReference type="Pfam" id="PF00300">
    <property type="entry name" value="His_Phos_1"/>
    <property type="match status" value="1"/>
</dbReference>
<evidence type="ECO:0000313" key="1">
    <source>
        <dbReference type="EMBL" id="KAJ7328507.1"/>
    </source>
</evidence>
<sequence>MFAYETLSGFFSQDDPLAIPATIGAEWKVPPRFGLLDPSDERWSKLSTKLSGLNTSGGANTSYKLFFFGRHGQGYHNLGREKYGNQAWDDYWSKLDGDGALYWGPDAELTAIGKDQAAAVNKRWKEELAAMIPLPDKLYCSPMRRAIQTNIITFEGVSSRRPVIVENCREEYGVHRCDQRSTRSYIADTFPQFDIEDGFTEKDELWQADSCETAAHIAGRAQSVLERIFLEDKDAVFVSITAHAFIINNFLHTLGRPRYVLPVGGVLPIVVKATAVTN</sequence>
<proteinExistence type="predicted"/>
<dbReference type="InterPro" id="IPR029033">
    <property type="entry name" value="His_PPase_superfam"/>
</dbReference>
<dbReference type="SUPFAM" id="SSF53254">
    <property type="entry name" value="Phosphoglycerate mutase-like"/>
    <property type="match status" value="1"/>
</dbReference>
<accession>A0AAD7EIM5</accession>
<dbReference type="GO" id="GO:0016791">
    <property type="term" value="F:phosphatase activity"/>
    <property type="evidence" value="ECO:0007669"/>
    <property type="project" value="TreeGrafter"/>
</dbReference>
<evidence type="ECO:0000313" key="2">
    <source>
        <dbReference type="Proteomes" id="UP001218218"/>
    </source>
</evidence>
<keyword evidence="2" id="KW-1185">Reference proteome</keyword>
<reference evidence="1" key="1">
    <citation type="submission" date="2023-03" db="EMBL/GenBank/DDBJ databases">
        <title>Massive genome expansion in bonnet fungi (Mycena s.s.) driven by repeated elements and novel gene families across ecological guilds.</title>
        <authorList>
            <consortium name="Lawrence Berkeley National Laboratory"/>
            <person name="Harder C.B."/>
            <person name="Miyauchi S."/>
            <person name="Viragh M."/>
            <person name="Kuo A."/>
            <person name="Thoen E."/>
            <person name="Andreopoulos B."/>
            <person name="Lu D."/>
            <person name="Skrede I."/>
            <person name="Drula E."/>
            <person name="Henrissat B."/>
            <person name="Morin E."/>
            <person name="Kohler A."/>
            <person name="Barry K."/>
            <person name="LaButti K."/>
            <person name="Morin E."/>
            <person name="Salamov A."/>
            <person name="Lipzen A."/>
            <person name="Mereny Z."/>
            <person name="Hegedus B."/>
            <person name="Baldrian P."/>
            <person name="Stursova M."/>
            <person name="Weitz H."/>
            <person name="Taylor A."/>
            <person name="Grigoriev I.V."/>
            <person name="Nagy L.G."/>
            <person name="Martin F."/>
            <person name="Kauserud H."/>
        </authorList>
    </citation>
    <scope>NUCLEOTIDE SEQUENCE</scope>
    <source>
        <strain evidence="1">CBHHK002</strain>
    </source>
</reference>
<dbReference type="Gene3D" id="3.40.50.1240">
    <property type="entry name" value="Phosphoglycerate mutase-like"/>
    <property type="match status" value="1"/>
</dbReference>
<dbReference type="InterPro" id="IPR050275">
    <property type="entry name" value="PGM_Phosphatase"/>
</dbReference>
<dbReference type="AlphaFoldDB" id="A0AAD7EIM5"/>
<name>A0AAD7EIM5_9AGAR</name>
<comment type="caution">
    <text evidence="1">The sequence shown here is derived from an EMBL/GenBank/DDBJ whole genome shotgun (WGS) entry which is preliminary data.</text>
</comment>
<dbReference type="EMBL" id="JARIHO010000039">
    <property type="protein sequence ID" value="KAJ7328507.1"/>
    <property type="molecule type" value="Genomic_DNA"/>
</dbReference>
<dbReference type="InterPro" id="IPR013078">
    <property type="entry name" value="His_Pase_superF_clade-1"/>
</dbReference>
<organism evidence="1 2">
    <name type="scientific">Mycena albidolilacea</name>
    <dbReference type="NCBI Taxonomy" id="1033008"/>
    <lineage>
        <taxon>Eukaryota</taxon>
        <taxon>Fungi</taxon>
        <taxon>Dikarya</taxon>
        <taxon>Basidiomycota</taxon>
        <taxon>Agaricomycotina</taxon>
        <taxon>Agaricomycetes</taxon>
        <taxon>Agaricomycetidae</taxon>
        <taxon>Agaricales</taxon>
        <taxon>Marasmiineae</taxon>
        <taxon>Mycenaceae</taxon>
        <taxon>Mycena</taxon>
    </lineage>
</organism>
<dbReference type="GO" id="GO:0005737">
    <property type="term" value="C:cytoplasm"/>
    <property type="evidence" value="ECO:0007669"/>
    <property type="project" value="TreeGrafter"/>
</dbReference>
<dbReference type="CDD" id="cd07067">
    <property type="entry name" value="HP_PGM_like"/>
    <property type="match status" value="1"/>
</dbReference>
<dbReference type="PANTHER" id="PTHR48100:SF1">
    <property type="entry name" value="HISTIDINE PHOSPHATASE FAMILY PROTEIN-RELATED"/>
    <property type="match status" value="1"/>
</dbReference>